<reference evidence="1" key="1">
    <citation type="submission" date="2021-03" db="EMBL/GenBank/DDBJ databases">
        <title>Comamonas denitrificans.</title>
        <authorList>
            <person name="Finster K."/>
        </authorList>
    </citation>
    <scope>NUCLEOTIDE SEQUENCE</scope>
    <source>
        <strain evidence="1">MM2021_4</strain>
    </source>
</reference>
<dbReference type="Proteomes" id="UP000664731">
    <property type="component" value="Unassembled WGS sequence"/>
</dbReference>
<sequence>MGPPPKVAAKQKEDRATGSACRYAVRSIEDCYLLNPKATRNDVFTGWKEMDAYMRENKIEGVPSVLTPSMGAAAATAPKEEIITESATGK</sequence>
<proteinExistence type="predicted"/>
<evidence type="ECO:0000313" key="1">
    <source>
        <dbReference type="EMBL" id="MBO1250807.1"/>
    </source>
</evidence>
<dbReference type="EMBL" id="JAFNME010000046">
    <property type="protein sequence ID" value="MBO1250807.1"/>
    <property type="molecule type" value="Genomic_DNA"/>
</dbReference>
<organism evidence="1 2">
    <name type="scientific">Comamonas denitrificans</name>
    <dbReference type="NCBI Taxonomy" id="117506"/>
    <lineage>
        <taxon>Bacteria</taxon>
        <taxon>Pseudomonadati</taxon>
        <taxon>Pseudomonadota</taxon>
        <taxon>Betaproteobacteria</taxon>
        <taxon>Burkholderiales</taxon>
        <taxon>Comamonadaceae</taxon>
        <taxon>Comamonas</taxon>
    </lineage>
</organism>
<comment type="caution">
    <text evidence="1">The sequence shown here is derived from an EMBL/GenBank/DDBJ whole genome shotgun (WGS) entry which is preliminary data.</text>
</comment>
<name>A0A939H0I9_9BURK</name>
<accession>A0A939H0I9</accession>
<protein>
    <submittedName>
        <fullName evidence="1">Uncharacterized protein</fullName>
    </submittedName>
</protein>
<keyword evidence="2" id="KW-1185">Reference proteome</keyword>
<evidence type="ECO:0000313" key="2">
    <source>
        <dbReference type="Proteomes" id="UP000664731"/>
    </source>
</evidence>
<dbReference type="AlphaFoldDB" id="A0A939H0I9"/>
<gene>
    <name evidence="1" type="ORF">J1777_13405</name>
</gene>